<dbReference type="AlphaFoldDB" id="A0A840NRD6"/>
<reference evidence="1 2" key="1">
    <citation type="submission" date="2020-08" db="EMBL/GenBank/DDBJ databases">
        <title>Sequencing the genomes of 1000 actinobacteria strains.</title>
        <authorList>
            <person name="Klenk H.-P."/>
        </authorList>
    </citation>
    <scope>NUCLEOTIDE SEQUENCE [LARGE SCALE GENOMIC DNA]</scope>
    <source>
        <strain evidence="1 2">DSM 45582</strain>
    </source>
</reference>
<dbReference type="EMBL" id="JACHIV010000001">
    <property type="protein sequence ID" value="MBB5070787.1"/>
    <property type="molecule type" value="Genomic_DNA"/>
</dbReference>
<evidence type="ECO:0000313" key="2">
    <source>
        <dbReference type="Proteomes" id="UP000580474"/>
    </source>
</evidence>
<keyword evidence="2" id="KW-1185">Reference proteome</keyword>
<evidence type="ECO:0000313" key="1">
    <source>
        <dbReference type="EMBL" id="MBB5070787.1"/>
    </source>
</evidence>
<protein>
    <submittedName>
        <fullName evidence="1">Uncharacterized protein</fullName>
    </submittedName>
</protein>
<proteinExistence type="predicted"/>
<dbReference type="RefSeq" id="WP_184480636.1">
    <property type="nucleotide sequence ID" value="NZ_JACHIV010000001.1"/>
</dbReference>
<gene>
    <name evidence="1" type="ORF">BJ969_003875</name>
</gene>
<comment type="caution">
    <text evidence="1">The sequence shown here is derived from an EMBL/GenBank/DDBJ whole genome shotgun (WGS) entry which is preliminary data.</text>
</comment>
<dbReference type="Proteomes" id="UP000580474">
    <property type="component" value="Unassembled WGS sequence"/>
</dbReference>
<organism evidence="1 2">
    <name type="scientific">Saccharopolyspora gloriosae</name>
    <dbReference type="NCBI Taxonomy" id="455344"/>
    <lineage>
        <taxon>Bacteria</taxon>
        <taxon>Bacillati</taxon>
        <taxon>Actinomycetota</taxon>
        <taxon>Actinomycetes</taxon>
        <taxon>Pseudonocardiales</taxon>
        <taxon>Pseudonocardiaceae</taxon>
        <taxon>Saccharopolyspora</taxon>
    </lineage>
</organism>
<name>A0A840NRD6_9PSEU</name>
<accession>A0A840NRD6</accession>
<sequence length="195" mass="19899">MGKRFGSAIGNAGIAVAAGALTGIFGGGEDSGRTTAPPTKGLTVFGPGPECGARSLIRSDVPEGCSAGDVLWVLTPNRFGVLVAQRGEPVDTGPGGWRQLGHGWGGVGKALVGASPEDFGKNEPGSALRSDPVSLWFALGREDIADCQVAGPEHRRSQCAVVLRDGSGFALDGQRPADASVMVEALQSYLWGARG</sequence>